<dbReference type="Pfam" id="PF07894">
    <property type="entry name" value="SACK1"/>
    <property type="match status" value="1"/>
</dbReference>
<sequence length="584" mass="65149">MSNSQEQSLDEDVVFEPLTEACPQFMHSESERYALECLLNEGPGAFYMQLNAERLGPFLSPEEVTQLGAWAQDYRVSQVVLEEEVAGGQVDGESQAMQDFSARYFPMHSDTPAPPLDLGWPVREAWDCMGQARAYTSPPVEDAPPVREVVRKLIQGAKKVIGIVTDRLSDSAVIGDLHAIASLGIPVYIILNQRTIEENFTPHRLRHPNIRVRIMGGKTFCTRDGKMLVGELKENFVLVDLEKVMVGSYSLTWMDAHLHRQLVMVMSGPVVESFDREFRTLYAASLPIPDTWKAGRPPGVDMTPVSNHQPQNLDLRGIKPLPMECILSPPPADHLIDWEALGVTTRGPDLPGLSPSGLLPGFMEGPVQGCGPIFEEPLVVEEKPIPQKFVPHSNLVSPGENRRSDEHRQSLDKLSDRQERVRSPLGEPSPLSPTSERDPALRRSGVTEEIKPEIRANTRAGKAKRALILRVPQMENFSALSDILKKLQGRQSTPKRASKAAVSDISRSMMDLSTGYKDTKQCSQASCYDAIPETPAQTLMKQRTDDKSFLRPPKSFLPSMRPRSSTFAWNKEWRSPMRQASDEK</sequence>
<evidence type="ECO:0000259" key="3">
    <source>
        <dbReference type="Pfam" id="PF07894"/>
    </source>
</evidence>
<protein>
    <recommendedName>
        <fullName evidence="3">Scaffolding anchor of CK1 domain-containing protein</fullName>
    </recommendedName>
</protein>
<dbReference type="SUPFAM" id="SSF56024">
    <property type="entry name" value="Phospholipase D/nuclease"/>
    <property type="match status" value="1"/>
</dbReference>
<accession>A0ABD1JVA7</accession>
<dbReference type="InterPro" id="IPR012461">
    <property type="entry name" value="SACK1"/>
</dbReference>
<keyword evidence="5" id="KW-1185">Reference proteome</keyword>
<feature type="compositionally biased region" description="Basic and acidic residues" evidence="2">
    <location>
        <begin position="435"/>
        <end position="456"/>
    </location>
</feature>
<dbReference type="PANTHER" id="PTHR16181:SF29">
    <property type="entry name" value="PROTEIN FAM83A-RELATED"/>
    <property type="match status" value="1"/>
</dbReference>
<organism evidence="4 5">
    <name type="scientific">Coilia grayii</name>
    <name type="common">Gray's grenadier anchovy</name>
    <dbReference type="NCBI Taxonomy" id="363190"/>
    <lineage>
        <taxon>Eukaryota</taxon>
        <taxon>Metazoa</taxon>
        <taxon>Chordata</taxon>
        <taxon>Craniata</taxon>
        <taxon>Vertebrata</taxon>
        <taxon>Euteleostomi</taxon>
        <taxon>Actinopterygii</taxon>
        <taxon>Neopterygii</taxon>
        <taxon>Teleostei</taxon>
        <taxon>Clupei</taxon>
        <taxon>Clupeiformes</taxon>
        <taxon>Clupeoidei</taxon>
        <taxon>Engraulidae</taxon>
        <taxon>Coilinae</taxon>
        <taxon>Coilia</taxon>
    </lineage>
</organism>
<feature type="domain" description="Scaffolding anchor of CK1" evidence="3">
    <location>
        <begin position="17"/>
        <end position="286"/>
    </location>
</feature>
<feature type="region of interest" description="Disordered" evidence="2">
    <location>
        <begin position="541"/>
        <end position="584"/>
    </location>
</feature>
<comment type="similarity">
    <text evidence="1">Belongs to the FAM83 family.</text>
</comment>
<feature type="compositionally biased region" description="Basic and acidic residues" evidence="2">
    <location>
        <begin position="400"/>
        <end position="422"/>
    </location>
</feature>
<comment type="caution">
    <text evidence="4">The sequence shown here is derived from an EMBL/GenBank/DDBJ whole genome shotgun (WGS) entry which is preliminary data.</text>
</comment>
<dbReference type="PANTHER" id="PTHR16181">
    <property type="entry name" value="PROTEIN FAM83A-RELATED"/>
    <property type="match status" value="1"/>
</dbReference>
<dbReference type="Gene3D" id="3.30.870.10">
    <property type="entry name" value="Endonuclease Chain A"/>
    <property type="match status" value="1"/>
</dbReference>
<reference evidence="4 5" key="1">
    <citation type="submission" date="2024-09" db="EMBL/GenBank/DDBJ databases">
        <title>A chromosome-level genome assembly of Gray's grenadier anchovy, Coilia grayii.</title>
        <authorList>
            <person name="Fu Z."/>
        </authorList>
    </citation>
    <scope>NUCLEOTIDE SEQUENCE [LARGE SCALE GENOMIC DNA]</scope>
    <source>
        <strain evidence="4">G4</strain>
        <tissue evidence="4">Muscle</tissue>
    </source>
</reference>
<dbReference type="Proteomes" id="UP001591681">
    <property type="component" value="Unassembled WGS sequence"/>
</dbReference>
<evidence type="ECO:0000256" key="2">
    <source>
        <dbReference type="SAM" id="MobiDB-lite"/>
    </source>
</evidence>
<feature type="region of interest" description="Disordered" evidence="2">
    <location>
        <begin position="389"/>
        <end position="457"/>
    </location>
</feature>
<dbReference type="EMBL" id="JBHFQA010000011">
    <property type="protein sequence ID" value="KAL2090781.1"/>
    <property type="molecule type" value="Genomic_DNA"/>
</dbReference>
<proteinExistence type="inferred from homology"/>
<evidence type="ECO:0000313" key="5">
    <source>
        <dbReference type="Proteomes" id="UP001591681"/>
    </source>
</evidence>
<dbReference type="InterPro" id="IPR050944">
    <property type="entry name" value="FAM83"/>
</dbReference>
<dbReference type="AlphaFoldDB" id="A0ABD1JVA7"/>
<evidence type="ECO:0000256" key="1">
    <source>
        <dbReference type="ARBA" id="ARBA00006937"/>
    </source>
</evidence>
<evidence type="ECO:0000313" key="4">
    <source>
        <dbReference type="EMBL" id="KAL2090781.1"/>
    </source>
</evidence>
<feature type="compositionally biased region" description="Basic and acidic residues" evidence="2">
    <location>
        <begin position="571"/>
        <end position="584"/>
    </location>
</feature>
<name>A0ABD1JVA7_9TELE</name>
<gene>
    <name evidence="4" type="ORF">ACEWY4_013044</name>
</gene>